<dbReference type="RefSeq" id="WP_050337060.1">
    <property type="nucleotide sequence ID" value="NZ_JPSQ01000009.1"/>
</dbReference>
<dbReference type="Proteomes" id="UP000037086">
    <property type="component" value="Unassembled WGS sequence"/>
</dbReference>
<name>A0A0L0ML33_9MOLU</name>
<accession>A0A0L0ML33</accession>
<evidence type="ECO:0000313" key="2">
    <source>
        <dbReference type="EMBL" id="KND62709.1"/>
    </source>
</evidence>
<evidence type="ECO:0000256" key="1">
    <source>
        <dbReference type="SAM" id="Phobius"/>
    </source>
</evidence>
<sequence>MITNHKKIIRLILTMVTFIIIFCGFYWRWFKNTTIEIADGNQNIREKIEGKFKFQELKEKLNKKSCKIYTNQRDSQIIYYCHNIKYMIKPKKNEAPFFVEFYSQNNLLNDKWYLDDTFIGTTFKCVTNNHPLYCIEFQKDRWFLQK</sequence>
<dbReference type="AlphaFoldDB" id="A0A0L0ML33"/>
<comment type="caution">
    <text evidence="2">The sequence shown here is derived from an EMBL/GenBank/DDBJ whole genome shotgun (WGS) entry which is preliminary data.</text>
</comment>
<keyword evidence="3" id="KW-1185">Reference proteome</keyword>
<evidence type="ECO:0000313" key="3">
    <source>
        <dbReference type="Proteomes" id="UP000037086"/>
    </source>
</evidence>
<dbReference type="EMBL" id="JPSQ01000009">
    <property type="protein sequence ID" value="KND62709.1"/>
    <property type="molecule type" value="Genomic_DNA"/>
</dbReference>
<reference evidence="2 3" key="1">
    <citation type="journal article" date="2015" name="BMC Microbiol.">
        <title>'Candidatus Phytoplasma phoenicium' associated with almond witches'-broom disease: from draft genome to genetic diversity among strain populations.</title>
        <authorList>
            <person name="Quaglino F."/>
            <person name="Kube M."/>
            <person name="Jawhari M."/>
            <person name="Abou-Jawdah Y."/>
            <person name="Siewert C."/>
            <person name="Choueiri E."/>
            <person name="Sobh H."/>
            <person name="Casati P."/>
            <person name="Tedeschi R."/>
            <person name="Molino Lova M."/>
            <person name="Alma A."/>
            <person name="Bianco P.A."/>
        </authorList>
    </citation>
    <scope>NUCLEOTIDE SEQUENCE [LARGE SCALE GENOMIC DNA]</scope>
    <source>
        <strain evidence="2 3">SA213</strain>
    </source>
</reference>
<keyword evidence="1" id="KW-0812">Transmembrane</keyword>
<proteinExistence type="predicted"/>
<organism evidence="2 3">
    <name type="scientific">Candidatus Phytoplasma phoenicium</name>
    <dbReference type="NCBI Taxonomy" id="198422"/>
    <lineage>
        <taxon>Bacteria</taxon>
        <taxon>Bacillati</taxon>
        <taxon>Mycoplasmatota</taxon>
        <taxon>Mollicutes</taxon>
        <taxon>Acholeplasmatales</taxon>
        <taxon>Acholeplasmataceae</taxon>
        <taxon>Candidatus Phytoplasma</taxon>
        <taxon>16SrIX (Pigeon pea witches'-broom group)</taxon>
    </lineage>
</organism>
<feature type="transmembrane region" description="Helical" evidence="1">
    <location>
        <begin position="12"/>
        <end position="30"/>
    </location>
</feature>
<protein>
    <submittedName>
        <fullName evidence="2">Uncharacterized protein</fullName>
    </submittedName>
</protein>
<dbReference type="PATRIC" id="fig|198422.3.peg.370"/>
<keyword evidence="1" id="KW-0472">Membrane</keyword>
<keyword evidence="1" id="KW-1133">Transmembrane helix</keyword>
<gene>
    <name evidence="2" type="ORF">AlmWB_00980</name>
</gene>